<reference evidence="7 8" key="1">
    <citation type="submission" date="2017-02" db="EMBL/GenBank/DDBJ databases">
        <authorList>
            <person name="Peterson S.W."/>
        </authorList>
    </citation>
    <scope>NUCLEOTIDE SEQUENCE [LARGE SCALE GENOMIC DNA]</scope>
    <source>
        <strain evidence="7 8">ATCC BAA-909</strain>
    </source>
</reference>
<dbReference type="PROSITE" id="PS51462">
    <property type="entry name" value="NUDIX"/>
    <property type="match status" value="1"/>
</dbReference>
<dbReference type="SUPFAM" id="SSF55811">
    <property type="entry name" value="Nudix"/>
    <property type="match status" value="1"/>
</dbReference>
<accession>A0A1T4Q9M2</accession>
<dbReference type="GO" id="GO:0005737">
    <property type="term" value="C:cytoplasm"/>
    <property type="evidence" value="ECO:0007669"/>
    <property type="project" value="TreeGrafter"/>
</dbReference>
<dbReference type="PANTHER" id="PTHR43758:SF2">
    <property type="entry name" value="OXIDIZED PURINE NUCLEOSIDE TRIPHOSPHATE HYDROLASE"/>
    <property type="match status" value="1"/>
</dbReference>
<evidence type="ECO:0000256" key="5">
    <source>
        <dbReference type="ARBA" id="ARBA00022842"/>
    </source>
</evidence>
<dbReference type="PRINTS" id="PR01402">
    <property type="entry name" value="MUTATORMUTX"/>
</dbReference>
<feature type="domain" description="Nudix hydrolase" evidence="6">
    <location>
        <begin position="28"/>
        <end position="156"/>
    </location>
</feature>
<dbReference type="CDD" id="cd18886">
    <property type="entry name" value="NUDIX_MutT_Nudt1"/>
    <property type="match status" value="1"/>
</dbReference>
<protein>
    <submittedName>
        <fullName evidence="7">8-oxo-dGTP diphosphatase</fullName>
    </submittedName>
</protein>
<organism evidence="7 8">
    <name type="scientific">Treponema berlinense</name>
    <dbReference type="NCBI Taxonomy" id="225004"/>
    <lineage>
        <taxon>Bacteria</taxon>
        <taxon>Pseudomonadati</taxon>
        <taxon>Spirochaetota</taxon>
        <taxon>Spirochaetia</taxon>
        <taxon>Spirochaetales</taxon>
        <taxon>Treponemataceae</taxon>
        <taxon>Treponema</taxon>
    </lineage>
</organism>
<dbReference type="InterPro" id="IPR015797">
    <property type="entry name" value="NUDIX_hydrolase-like_dom_sf"/>
</dbReference>
<sequence length="182" mass="20953">MVSVKTNIGATCLDKDFFLPAWYNPGMKSQLTTLCYIEKNGSYLMLHRVKKQNDINQDKWIGVGGHFEHQESPEDCLLREVKEETGLTLKNFNFRGIVTFVSDGEPAEYMCLYTSDSFEGELTDCAEGTLEWVPFEKIESLELWEGDKIFLRLLHTDAPFFSLKLVYKDGKLTEKYLDSKPI</sequence>
<dbReference type="InterPro" id="IPR003562">
    <property type="entry name" value="Mutator_MutX_prot"/>
</dbReference>
<evidence type="ECO:0000313" key="8">
    <source>
        <dbReference type="Proteomes" id="UP000190395"/>
    </source>
</evidence>
<proteinExistence type="inferred from homology"/>
<dbReference type="Gene3D" id="3.90.79.10">
    <property type="entry name" value="Nucleoside Triphosphate Pyrophosphohydrolase"/>
    <property type="match status" value="1"/>
</dbReference>
<dbReference type="InterPro" id="IPR000086">
    <property type="entry name" value="NUDIX_hydrolase_dom"/>
</dbReference>
<dbReference type="AlphaFoldDB" id="A0A1T4Q9M2"/>
<evidence type="ECO:0000256" key="4">
    <source>
        <dbReference type="ARBA" id="ARBA00022801"/>
    </source>
</evidence>
<gene>
    <name evidence="7" type="ORF">SAMN02745152_01899</name>
</gene>
<dbReference type="PROSITE" id="PS00893">
    <property type="entry name" value="NUDIX_BOX"/>
    <property type="match status" value="1"/>
</dbReference>
<dbReference type="EMBL" id="FUXC01000012">
    <property type="protein sequence ID" value="SKA00452.1"/>
    <property type="molecule type" value="Genomic_DNA"/>
</dbReference>
<dbReference type="STRING" id="225004.SAMN02745152_01899"/>
<name>A0A1T4Q9M2_9SPIR</name>
<dbReference type="Proteomes" id="UP000190395">
    <property type="component" value="Unassembled WGS sequence"/>
</dbReference>
<evidence type="ECO:0000256" key="2">
    <source>
        <dbReference type="ARBA" id="ARBA00005582"/>
    </source>
</evidence>
<dbReference type="Pfam" id="PF00293">
    <property type="entry name" value="NUDIX"/>
    <property type="match status" value="1"/>
</dbReference>
<keyword evidence="5" id="KW-0460">Magnesium</keyword>
<keyword evidence="3" id="KW-0479">Metal-binding</keyword>
<evidence type="ECO:0000313" key="7">
    <source>
        <dbReference type="EMBL" id="SKA00452.1"/>
    </source>
</evidence>
<evidence type="ECO:0000256" key="3">
    <source>
        <dbReference type="ARBA" id="ARBA00022723"/>
    </source>
</evidence>
<keyword evidence="8" id="KW-1185">Reference proteome</keyword>
<comment type="cofactor">
    <cofactor evidence="1">
        <name>Mg(2+)</name>
        <dbReference type="ChEBI" id="CHEBI:18420"/>
    </cofactor>
</comment>
<dbReference type="GO" id="GO:0006281">
    <property type="term" value="P:DNA repair"/>
    <property type="evidence" value="ECO:0007669"/>
    <property type="project" value="InterPro"/>
</dbReference>
<evidence type="ECO:0000256" key="1">
    <source>
        <dbReference type="ARBA" id="ARBA00001946"/>
    </source>
</evidence>
<evidence type="ECO:0000259" key="6">
    <source>
        <dbReference type="PROSITE" id="PS51462"/>
    </source>
</evidence>
<dbReference type="GO" id="GO:0046872">
    <property type="term" value="F:metal ion binding"/>
    <property type="evidence" value="ECO:0007669"/>
    <property type="project" value="UniProtKB-KW"/>
</dbReference>
<comment type="similarity">
    <text evidence="2">Belongs to the Nudix hydrolase family.</text>
</comment>
<dbReference type="PANTHER" id="PTHR43758">
    <property type="entry name" value="7,8-DIHYDRO-8-OXOGUANINE TRIPHOSPHATASE"/>
    <property type="match status" value="1"/>
</dbReference>
<keyword evidence="4" id="KW-0378">Hydrolase</keyword>
<dbReference type="GO" id="GO:0008413">
    <property type="term" value="F:8-oxo-7,8-dihydroguanosine triphosphate pyrophosphatase activity"/>
    <property type="evidence" value="ECO:0007669"/>
    <property type="project" value="InterPro"/>
</dbReference>
<dbReference type="InterPro" id="IPR020084">
    <property type="entry name" value="NUDIX_hydrolase_CS"/>
</dbReference>